<reference evidence="2" key="1">
    <citation type="submission" date="2018-10" db="EMBL/GenBank/DDBJ databases">
        <authorList>
            <person name="Vincent A.T."/>
            <person name="Schiettekatte O."/>
            <person name="Bourhy P."/>
            <person name="Veyrier F.J."/>
            <person name="Picardeau M."/>
        </authorList>
    </citation>
    <scope>NUCLEOTIDE SEQUENCE</scope>
    <source>
        <strain evidence="2">201702406</strain>
    </source>
</reference>
<proteinExistence type="predicted"/>
<dbReference type="Proteomes" id="UP000297832">
    <property type="component" value="Unassembled WGS sequence"/>
</dbReference>
<dbReference type="AlphaFoldDB" id="A0A5F2C6D8"/>
<comment type="caution">
    <text evidence="1">The sequence shown here is derived from an EMBL/GenBank/DDBJ whole genome shotgun (WGS) entry which is preliminary data.</text>
</comment>
<evidence type="ECO:0000313" key="2">
    <source>
        <dbReference type="EMBL" id="TGM27933.1"/>
    </source>
</evidence>
<dbReference type="EMBL" id="RQGV01000029">
    <property type="protein sequence ID" value="TGM10272.1"/>
    <property type="molecule type" value="Genomic_DNA"/>
</dbReference>
<keyword evidence="4" id="KW-1185">Reference proteome</keyword>
<evidence type="ECO:0000313" key="1">
    <source>
        <dbReference type="EMBL" id="TGM10272.1"/>
    </source>
</evidence>
<evidence type="ECO:0000313" key="3">
    <source>
        <dbReference type="Proteomes" id="UP000297832"/>
    </source>
</evidence>
<dbReference type="EMBL" id="RQGU01000027">
    <property type="protein sequence ID" value="TGM27933.1"/>
    <property type="molecule type" value="Genomic_DNA"/>
</dbReference>
<name>A0A5F2C6D8_9LEPT</name>
<organism evidence="1 3">
    <name type="scientific">Leptospira selangorensis</name>
    <dbReference type="NCBI Taxonomy" id="2484982"/>
    <lineage>
        <taxon>Bacteria</taxon>
        <taxon>Pseudomonadati</taxon>
        <taxon>Spirochaetota</taxon>
        <taxon>Spirochaetia</taxon>
        <taxon>Leptospirales</taxon>
        <taxon>Leptospiraceae</taxon>
        <taxon>Leptospira</taxon>
    </lineage>
</organism>
<sequence length="62" mass="7082">MLHRITKNCRGASGSLRDPCLGFAKFRFVTRLAEQVSCQVLRTRGTSTITGRYTQYLKNFIL</sequence>
<protein>
    <submittedName>
        <fullName evidence="1">Uncharacterized protein</fullName>
    </submittedName>
</protein>
<evidence type="ECO:0000313" key="4">
    <source>
        <dbReference type="Proteomes" id="UP000298057"/>
    </source>
</evidence>
<accession>A0A5F2C6D8</accession>
<dbReference type="Proteomes" id="UP000298057">
    <property type="component" value="Unassembled WGS sequence"/>
</dbReference>
<gene>
    <name evidence="1" type="ORF">EHQ81_19385</name>
    <name evidence="2" type="ORF">EHQ82_01560</name>
</gene>
<reference evidence="1 3" key="2">
    <citation type="journal article" date="2019" name="PLoS Negl. Trop. Dis.">
        <title>Revisiting the worldwide diversity of Leptospira species in the environment.</title>
        <authorList>
            <person name="Vincent A.T."/>
            <person name="Schiettekatte O."/>
            <person name="Bourhy P."/>
            <person name="Veyrier F.J."/>
            <person name="Picardeau M."/>
        </authorList>
    </citation>
    <scope>NUCLEOTIDE SEQUENCE [LARGE SCALE GENOMIC DNA]</scope>
    <source>
        <strain evidence="1 3">201702405</strain>
        <strain evidence="2">201702406</strain>
    </source>
</reference>